<feature type="compositionally biased region" description="Polar residues" evidence="1">
    <location>
        <begin position="940"/>
        <end position="951"/>
    </location>
</feature>
<feature type="compositionally biased region" description="Basic and acidic residues" evidence="1">
    <location>
        <begin position="716"/>
        <end position="731"/>
    </location>
</feature>
<feature type="region of interest" description="Disordered" evidence="1">
    <location>
        <begin position="689"/>
        <end position="737"/>
    </location>
</feature>
<dbReference type="Gene3D" id="3.30.160.60">
    <property type="entry name" value="Classic Zinc Finger"/>
    <property type="match status" value="1"/>
</dbReference>
<feature type="compositionally biased region" description="Low complexity" evidence="1">
    <location>
        <begin position="689"/>
        <end position="701"/>
    </location>
</feature>
<evidence type="ECO:0000313" key="2">
    <source>
        <dbReference type="EMBL" id="EMS66507.1"/>
    </source>
</evidence>
<dbReference type="PANTHER" id="PTHR35767">
    <property type="entry name" value="HAPLESS PROTEIN"/>
    <property type="match status" value="1"/>
</dbReference>
<reference evidence="2" key="1">
    <citation type="journal article" date="2013" name="Nature">
        <title>Draft genome of the wheat A-genome progenitor Triticum urartu.</title>
        <authorList>
            <person name="Ling H.Q."/>
            <person name="Zhao S."/>
            <person name="Liu D."/>
            <person name="Wang J."/>
            <person name="Sun H."/>
            <person name="Zhang C."/>
            <person name="Fan H."/>
            <person name="Li D."/>
            <person name="Dong L."/>
            <person name="Tao Y."/>
            <person name="Gao C."/>
            <person name="Wu H."/>
            <person name="Li Y."/>
            <person name="Cui Y."/>
            <person name="Guo X."/>
            <person name="Zheng S."/>
            <person name="Wang B."/>
            <person name="Yu K."/>
            <person name="Liang Q."/>
            <person name="Yang W."/>
            <person name="Lou X."/>
            <person name="Chen J."/>
            <person name="Feng M."/>
            <person name="Jian J."/>
            <person name="Zhang X."/>
            <person name="Luo G."/>
            <person name="Jiang Y."/>
            <person name="Liu J."/>
            <person name="Wang Z."/>
            <person name="Sha Y."/>
            <person name="Zhang B."/>
            <person name="Wu H."/>
            <person name="Tang D."/>
            <person name="Shen Q."/>
            <person name="Xue P."/>
            <person name="Zou S."/>
            <person name="Wang X."/>
            <person name="Liu X."/>
            <person name="Wang F."/>
            <person name="Yang Y."/>
            <person name="An X."/>
            <person name="Dong Z."/>
            <person name="Zhang K."/>
            <person name="Zhang X."/>
            <person name="Luo M.C."/>
            <person name="Dvorak J."/>
            <person name="Tong Y."/>
            <person name="Wang J."/>
            <person name="Yang H."/>
            <person name="Li Z."/>
            <person name="Wang D."/>
            <person name="Zhang A."/>
            <person name="Wang J."/>
        </authorList>
    </citation>
    <scope>NUCLEOTIDE SEQUENCE</scope>
</reference>
<evidence type="ECO:0000256" key="1">
    <source>
        <dbReference type="SAM" id="MobiDB-lite"/>
    </source>
</evidence>
<feature type="region of interest" description="Disordered" evidence="1">
    <location>
        <begin position="334"/>
        <end position="355"/>
    </location>
</feature>
<feature type="region of interest" description="Disordered" evidence="1">
    <location>
        <begin position="1280"/>
        <end position="1303"/>
    </location>
</feature>
<accession>M8A2D1</accession>
<feature type="region of interest" description="Disordered" evidence="1">
    <location>
        <begin position="754"/>
        <end position="779"/>
    </location>
</feature>
<feature type="region of interest" description="Disordered" evidence="1">
    <location>
        <begin position="890"/>
        <end position="970"/>
    </location>
</feature>
<feature type="compositionally biased region" description="Polar residues" evidence="1">
    <location>
        <begin position="1011"/>
        <end position="1034"/>
    </location>
</feature>
<sequence length="1303" mass="143332">MDPHSLVVCLGPMARHLFCVVSMRLLLRYSLVIKSRLPIKTYVIIHVCHSRCLMRSMLSSDHPSGPSCSSQSVVRGVGADPATFHAADSPELAHQDPADLVQPCPTFSISPVDHYLSHLNTIYTWHIWFTGEEVSMLLGFNVSSYGHLLTESATIRPCPGSTSWFRHWASPMTSSAGSAKTPWRLRATFWSKGIKRSWPFHPQSLELCLKRGVKDLLPPFEPPDLLRSRSFYTCVDSEQSAAGLEADAFVDLVKAREAGLTNVNTTGINLQSCQSADESLGPSQYTPTEGGKTATDQGGNINELGHTSEAIQAYQEDNICTKASSQTEVARPYLKSLGSSRETSEKKGKLLVKSGSMTDIRQRKDLSYNSSSVSNPKASNTCPVCKVFSSPSNTTLNAHIDQCLYAVSNAEPVVETVIVKPKVKQRKMQLMVDIYKTALPYTLDDLDRRNGTNWAIDLSVPSVNKVVCTKNRSPRVVPSEAKDSERDSDVYVDSNGIKIRILSKPIGAPLVLGNDGLKQVEKHQTGKSTLMKKTSLESKSFRNKKFKVHGKKCNRLNHLKSQVELYPDGDIHADTSEEELIMHTQKPTESSSCGRSGTIRQWVCSKRSGITNNLSRKSNSISSDSMKPGTKKLARSRMIGGFDDPQITESYTEAFSSRSTEETATTLEVNGNDDQERVSSRLFRSIPRWSSENPSSSSAFPKVPRSAATLAKRKIKEIGRREASRSDKYDTVRNSTSTKCSEPCLSVSIRGLSNDDSKRTVSTSKVLRKHRSVSRTRKRDFSPSISGLVNDFGQEHELDHRHVNNTFSVTNNGTSDKVVKHTQEDTTDNDISYGTDMLALGQGDHQHDVTQQTTSTHMDSEGEEHATQMQCTSVSRNTHEDCCSAISSGSLSLENSKTVPKGSSSMQDQCSTKQSTHHTHVSNIVTNNEMEECQVDPASTKESSTCLTNNREMGLATPRDNSSITSNREDSNQDHVFLAFGRDSSDSPISVASTMSSPVALNGSRNEESGPGQSTVKVRTLEKSMSGSSNQETKSMPPAREGEQLAKEKLYCCSCRESISREPHLDHESSTARSDTFARKQVPQLHMGLRTSSSFSTYQRTDTNSNPYLDSHGQLLTGKVLTESSMSSLSYATDCIRPALQTQLPSPPSPMLRLMGKNLMVMNSQESGRPQAPKPDYMLGGNYMPPASFVPPDYQHSHSAFIDRTPSARSHQIPLPSVQAGNFVGPPMHGGFMVQSNHHSLQKPYRNPAPVMHHPTYMMKEVIMINDDPPECRTPPAPGVEWSGGAEWSGGVEGLSRGPYGRL</sequence>
<dbReference type="OMA" id="PENNEMA"/>
<proteinExistence type="predicted"/>
<name>M8A2D1_TRIUA</name>
<feature type="compositionally biased region" description="Polar residues" evidence="1">
    <location>
        <begin position="890"/>
        <end position="914"/>
    </location>
</feature>
<feature type="compositionally biased region" description="Basic residues" evidence="1">
    <location>
        <begin position="766"/>
        <end position="778"/>
    </location>
</feature>
<evidence type="ECO:0008006" key="3">
    <source>
        <dbReference type="Google" id="ProtNLM"/>
    </source>
</evidence>
<feature type="compositionally biased region" description="Polar residues" evidence="1">
    <location>
        <begin position="275"/>
        <end position="287"/>
    </location>
</feature>
<protein>
    <recommendedName>
        <fullName evidence="3">UBZ4-type domain-containing protein</fullName>
    </recommendedName>
</protein>
<feature type="region of interest" description="Disordered" evidence="1">
    <location>
        <begin position="983"/>
        <end position="1043"/>
    </location>
</feature>
<gene>
    <name evidence="2" type="ORF">TRIUR3_27073</name>
</gene>
<dbReference type="EMBL" id="KD031568">
    <property type="protein sequence ID" value="EMS66507.1"/>
    <property type="molecule type" value="Genomic_DNA"/>
</dbReference>
<feature type="compositionally biased region" description="Polar residues" evidence="1">
    <location>
        <begin position="986"/>
        <end position="999"/>
    </location>
</feature>
<organism evidence="2">
    <name type="scientific">Triticum urartu</name>
    <name type="common">Red wild einkorn</name>
    <name type="synonym">Crithodium urartu</name>
    <dbReference type="NCBI Taxonomy" id="4572"/>
    <lineage>
        <taxon>Eukaryota</taxon>
        <taxon>Viridiplantae</taxon>
        <taxon>Streptophyta</taxon>
        <taxon>Embryophyta</taxon>
        <taxon>Tracheophyta</taxon>
        <taxon>Spermatophyta</taxon>
        <taxon>Magnoliopsida</taxon>
        <taxon>Liliopsida</taxon>
        <taxon>Poales</taxon>
        <taxon>Poaceae</taxon>
        <taxon>BOP clade</taxon>
        <taxon>Pooideae</taxon>
        <taxon>Triticodae</taxon>
        <taxon>Triticeae</taxon>
        <taxon>Triticinae</taxon>
        <taxon>Triticum</taxon>
    </lineage>
</organism>
<feature type="region of interest" description="Disordered" evidence="1">
    <location>
        <begin position="275"/>
        <end position="299"/>
    </location>
</feature>
<dbReference type="eggNOG" id="ENOG502QS2C">
    <property type="taxonomic scope" value="Eukaryota"/>
</dbReference>
<dbReference type="PANTHER" id="PTHR35767:SF1">
    <property type="entry name" value="HAPLESS PROTEIN"/>
    <property type="match status" value="1"/>
</dbReference>